<dbReference type="Proteomes" id="UP001595075">
    <property type="component" value="Unassembled WGS sequence"/>
</dbReference>
<protein>
    <submittedName>
        <fullName evidence="1">Uncharacterized protein</fullName>
    </submittedName>
</protein>
<reference evidence="1 2" key="1">
    <citation type="journal article" date="2024" name="Commun. Biol.">
        <title>Comparative genomic analysis of thermophilic fungi reveals convergent evolutionary adaptations and gene losses.</title>
        <authorList>
            <person name="Steindorff A.S."/>
            <person name="Aguilar-Pontes M.V."/>
            <person name="Robinson A.J."/>
            <person name="Andreopoulos B."/>
            <person name="LaButti K."/>
            <person name="Kuo A."/>
            <person name="Mondo S."/>
            <person name="Riley R."/>
            <person name="Otillar R."/>
            <person name="Haridas S."/>
            <person name="Lipzen A."/>
            <person name="Grimwood J."/>
            <person name="Schmutz J."/>
            <person name="Clum A."/>
            <person name="Reid I.D."/>
            <person name="Moisan M.C."/>
            <person name="Butler G."/>
            <person name="Nguyen T.T.M."/>
            <person name="Dewar K."/>
            <person name="Conant G."/>
            <person name="Drula E."/>
            <person name="Henrissat B."/>
            <person name="Hansel C."/>
            <person name="Singer S."/>
            <person name="Hutchinson M.I."/>
            <person name="de Vries R.P."/>
            <person name="Natvig D.O."/>
            <person name="Powell A.J."/>
            <person name="Tsang A."/>
            <person name="Grigoriev I.V."/>
        </authorList>
    </citation>
    <scope>NUCLEOTIDE SEQUENCE [LARGE SCALE GENOMIC DNA]</scope>
    <source>
        <strain evidence="1 2">CBS 494.80</strain>
    </source>
</reference>
<gene>
    <name evidence="1" type="ORF">VTL71DRAFT_5699</name>
</gene>
<sequence>MSTSVPESRETHQEVILSTAKLGEDLSVHLVKFSARFNTNHLGMLNLSTAIGLISGNLETLSSTIQTFGPTISLDDNLTTPLVASLRAIFEKVQRALDEATEADKAHGDDFDEPQSMGEIPVNRQDARRALRNHAGVIAFGKVLGGYAQAETLVWFLETLKGHVFFLAKGIKYLALKKMEEDDTLDNEQKSALKKLEKEALQVGRELGWRKFALEVITQKWKAGEDLTVAGRLSDRERDDVEIIPRRDVDFDARSISSFGSNASNVYIDAKEIYESWLIRKFDTYVRKVQRHWSVLGLKFYENWDTENFSAEPMPCSQDELKRKYEHTNTAESQKTVEKMIRQLPAWVHREIECLVNERTRNSKAENLIRTWSVLDATPAPSVIPGRQTGGWFGWFKREPEVSGWMVVLKVESSEAEGMLCTNPTGDPFRKYPLFRERRYVPDYRGQRDYSPEREREVVIEPRRNVRSTRRVVEATVPTADATHKRIKDIMDGILAVGKDSPMENPFVSVGEDPS</sequence>
<evidence type="ECO:0000313" key="2">
    <source>
        <dbReference type="Proteomes" id="UP001595075"/>
    </source>
</evidence>
<organism evidence="1 2">
    <name type="scientific">Oculimacula yallundae</name>
    <dbReference type="NCBI Taxonomy" id="86028"/>
    <lineage>
        <taxon>Eukaryota</taxon>
        <taxon>Fungi</taxon>
        <taxon>Dikarya</taxon>
        <taxon>Ascomycota</taxon>
        <taxon>Pezizomycotina</taxon>
        <taxon>Leotiomycetes</taxon>
        <taxon>Helotiales</taxon>
        <taxon>Ploettnerulaceae</taxon>
        <taxon>Oculimacula</taxon>
    </lineage>
</organism>
<evidence type="ECO:0000313" key="1">
    <source>
        <dbReference type="EMBL" id="KAL2062627.1"/>
    </source>
</evidence>
<proteinExistence type="predicted"/>
<comment type="caution">
    <text evidence="1">The sequence shown here is derived from an EMBL/GenBank/DDBJ whole genome shotgun (WGS) entry which is preliminary data.</text>
</comment>
<accession>A0ABR4BZ73</accession>
<keyword evidence="2" id="KW-1185">Reference proteome</keyword>
<dbReference type="EMBL" id="JAZHXI010000016">
    <property type="protein sequence ID" value="KAL2062627.1"/>
    <property type="molecule type" value="Genomic_DNA"/>
</dbReference>
<name>A0ABR4BZ73_9HELO</name>